<feature type="region of interest" description="Disordered" evidence="1">
    <location>
        <begin position="221"/>
        <end position="250"/>
    </location>
</feature>
<keyword evidence="3" id="KW-1185">Reference proteome</keyword>
<proteinExistence type="predicted"/>
<name>A0A6A1UN58_9ROSI</name>
<feature type="compositionally biased region" description="Basic and acidic residues" evidence="1">
    <location>
        <begin position="604"/>
        <end position="635"/>
    </location>
</feature>
<evidence type="ECO:0000313" key="2">
    <source>
        <dbReference type="EMBL" id="KAB1201207.1"/>
    </source>
</evidence>
<feature type="compositionally biased region" description="Basic residues" evidence="1">
    <location>
        <begin position="952"/>
        <end position="961"/>
    </location>
</feature>
<sequence>MAEPGSGGHNASQNNVVFVDTSLDTHLALLVSDSDTVSDLKKKILYEHPLCFPNVGKIQIHALKVKRKGFFYHLSDSMLVKSAFDGVKNNWFLGVDASQSVEHGENQHSHIPNSNDLLACFGIKNSTLFDRVDLLCDGPLNKPSNLADSSLRPVRSYTNAKDTTPKVDYDDSSNSGRQVLKEKDASDHGFGKDALQQYLIVPENSLTKAVREVSFDMRRGIKETPDEPCRSSSANTSKRKVSKTKSTNNLGRQAVVTGELGNCITNEFKNDFDVQANKLSEEASESIPHGKRKHKIENENGDQGPLKENGALTCDSNKETSKAVSSASQHSVADALRINGMSDNIRVAPLEDAHLLETGSTSVKSKKRRNKSSNLLNQVVAAAPPSGKVVGEEISGVTVRNKYKDSSGEPGAVSVPREGGATISETGRISMKEKEGDPIHEVEENNELRSSLMDKQKTNATLDGLASVPSKNVHLLGIDSSSGKKKRKKKSSKPLTEVVSAVPSSGKDDKEESSRVTVGINMKDSSNEPHAAGDSGQGAMTSELRGILQDEMQYDPFYESGENDKVAGLDMSDTDAGNVKKLSDLQKDIELSSRPENTVLNDDGNCKTDDTDGVERERASSHNRDPKGIMSEKVKPLSQDKVNINAKEVIATTKLLDETVIVGDRRSGKKGKKKRKTEDSVGGTLLKSGIEQVKYSDWDRHTSENGDHSSVKANKEESNSRTEEEVSRIKAVSTSLLGTGQKTGDVHGNELESLQHITKRKANAENEDEKMRKKSKKKRNSTTKDQDVDHKDATPSADNQKKVEASSRMINEKQGCEGISRDGNSSTIQLPKDGYAKHMLDPEKKLLKVSRSKDSVGRSLVKSGIKDAKNSEHDTSSADRHKTGSGDHFGDKAKKEGRNLQKGKEVSKMKTDGTSLLGTGQQSGDVHGDEVDSVQHISKTQANGENMEEKMRKKPKKKKNSTAKNLLGSQTKDQDVGHKDSTPSADNQRTVEASSKMTNEKQGSGGKSQADKSSTTLQLQGSLPNDEGAEHTLNPEKKLLKVSRIGRNDSQSPKSHESTSVLEDARRSKVDTASVTSINSERKSAAFIVSNSKLGNSKYIVHPNKLGNGSQSGVGQGVRKANDIGEVVNSSEHEKSLLAKSGAIFKDDRSYESKMRNGGGRSIKKGSSSGAKGMTLDTILRSSSRYKKAKQTADQSQLEETESQRVDFVPDSLADL</sequence>
<feature type="region of interest" description="Disordered" evidence="1">
    <location>
        <begin position="281"/>
        <end position="308"/>
    </location>
</feature>
<comment type="caution">
    <text evidence="2">The sequence shown here is derived from an EMBL/GenBank/DDBJ whole genome shotgun (WGS) entry which is preliminary data.</text>
</comment>
<reference evidence="2 3" key="1">
    <citation type="journal article" date="2019" name="Plant Biotechnol. J.">
        <title>The red bayberry genome and genetic basis of sex determination.</title>
        <authorList>
            <person name="Jia H.M."/>
            <person name="Jia H.J."/>
            <person name="Cai Q.L."/>
            <person name="Wang Y."/>
            <person name="Zhao H.B."/>
            <person name="Yang W.F."/>
            <person name="Wang G.Y."/>
            <person name="Li Y.H."/>
            <person name="Zhan D.L."/>
            <person name="Shen Y.T."/>
            <person name="Niu Q.F."/>
            <person name="Chang L."/>
            <person name="Qiu J."/>
            <person name="Zhao L."/>
            <person name="Xie H.B."/>
            <person name="Fu W.Y."/>
            <person name="Jin J."/>
            <person name="Li X.W."/>
            <person name="Jiao Y."/>
            <person name="Zhou C.C."/>
            <person name="Tu T."/>
            <person name="Chai C.Y."/>
            <person name="Gao J.L."/>
            <person name="Fan L.J."/>
            <person name="van de Weg E."/>
            <person name="Wang J.Y."/>
            <person name="Gao Z.S."/>
        </authorList>
    </citation>
    <scope>NUCLEOTIDE SEQUENCE [LARGE SCALE GENOMIC DNA]</scope>
    <source>
        <tissue evidence="2">Leaves</tissue>
    </source>
</reference>
<dbReference type="Proteomes" id="UP000516437">
    <property type="component" value="Unassembled WGS sequence"/>
</dbReference>
<feature type="compositionally biased region" description="Basic residues" evidence="1">
    <location>
        <begin position="772"/>
        <end position="781"/>
    </location>
</feature>
<feature type="compositionally biased region" description="Basic and acidic residues" evidence="1">
    <location>
        <begin position="864"/>
        <end position="911"/>
    </location>
</feature>
<feature type="region of interest" description="Disordered" evidence="1">
    <location>
        <begin position="402"/>
        <end position="543"/>
    </location>
</feature>
<dbReference type="AlphaFoldDB" id="A0A6A1UN58"/>
<feature type="compositionally biased region" description="Polar residues" evidence="1">
    <location>
        <begin position="912"/>
        <end position="924"/>
    </location>
</feature>
<protein>
    <submittedName>
        <fullName evidence="2">Uncharacterized protein</fullName>
    </submittedName>
</protein>
<feature type="region of interest" description="Disordered" evidence="1">
    <location>
        <begin position="1150"/>
        <end position="1216"/>
    </location>
</feature>
<dbReference type="EMBL" id="RXIC02000091">
    <property type="protein sequence ID" value="KAB1201207.1"/>
    <property type="molecule type" value="Genomic_DNA"/>
</dbReference>
<feature type="compositionally biased region" description="Basic and acidic residues" evidence="1">
    <location>
        <begin position="782"/>
        <end position="815"/>
    </location>
</feature>
<feature type="compositionally biased region" description="Basic and acidic residues" evidence="1">
    <location>
        <begin position="834"/>
        <end position="856"/>
    </location>
</feature>
<feature type="region of interest" description="Disordered" evidence="1">
    <location>
        <begin position="663"/>
        <end position="1082"/>
    </location>
</feature>
<accession>A0A6A1UN58</accession>
<feature type="region of interest" description="Disordered" evidence="1">
    <location>
        <begin position="587"/>
        <end position="636"/>
    </location>
</feature>
<feature type="compositionally biased region" description="Polar residues" evidence="1">
    <location>
        <begin position="982"/>
        <end position="1002"/>
    </location>
</feature>
<feature type="compositionally biased region" description="Polar residues" evidence="1">
    <location>
        <begin position="1011"/>
        <end position="1023"/>
    </location>
</feature>
<feature type="compositionally biased region" description="Polar residues" evidence="1">
    <location>
        <begin position="1048"/>
        <end position="1061"/>
    </location>
</feature>
<gene>
    <name evidence="2" type="ORF">CJ030_MR0G004688</name>
</gene>
<feature type="compositionally biased region" description="Polar residues" evidence="1">
    <location>
        <begin position="732"/>
        <end position="742"/>
    </location>
</feature>
<feature type="compositionally biased region" description="Basic and acidic residues" evidence="1">
    <location>
        <begin position="1028"/>
        <end position="1039"/>
    </location>
</feature>
<dbReference type="OrthoDB" id="1093005at2759"/>
<feature type="region of interest" description="Disordered" evidence="1">
    <location>
        <begin position="156"/>
        <end position="176"/>
    </location>
</feature>
<feature type="compositionally biased region" description="Basic and acidic residues" evidence="1">
    <location>
        <begin position="430"/>
        <end position="457"/>
    </location>
</feature>
<feature type="compositionally biased region" description="Basic and acidic residues" evidence="1">
    <location>
        <begin position="972"/>
        <end position="981"/>
    </location>
</feature>
<evidence type="ECO:0000313" key="3">
    <source>
        <dbReference type="Proteomes" id="UP000516437"/>
    </source>
</evidence>
<evidence type="ECO:0000256" key="1">
    <source>
        <dbReference type="SAM" id="MobiDB-lite"/>
    </source>
</evidence>
<organism evidence="2 3">
    <name type="scientific">Morella rubra</name>
    <name type="common">Chinese bayberry</name>
    <dbReference type="NCBI Taxonomy" id="262757"/>
    <lineage>
        <taxon>Eukaryota</taxon>
        <taxon>Viridiplantae</taxon>
        <taxon>Streptophyta</taxon>
        <taxon>Embryophyta</taxon>
        <taxon>Tracheophyta</taxon>
        <taxon>Spermatophyta</taxon>
        <taxon>Magnoliopsida</taxon>
        <taxon>eudicotyledons</taxon>
        <taxon>Gunneridae</taxon>
        <taxon>Pentapetalae</taxon>
        <taxon>rosids</taxon>
        <taxon>fabids</taxon>
        <taxon>Fagales</taxon>
        <taxon>Myricaceae</taxon>
        <taxon>Morella</taxon>
    </lineage>
</organism>
<feature type="compositionally biased region" description="Basic residues" evidence="1">
    <location>
        <begin position="483"/>
        <end position="492"/>
    </location>
</feature>
<feature type="compositionally biased region" description="Basic and acidic residues" evidence="1">
    <location>
        <begin position="694"/>
        <end position="728"/>
    </location>
</feature>
<feature type="region of interest" description="Disordered" evidence="1">
    <location>
        <begin position="558"/>
        <end position="577"/>
    </location>
</feature>
<feature type="compositionally biased region" description="Polar residues" evidence="1">
    <location>
        <begin position="935"/>
        <end position="944"/>
    </location>
</feature>